<dbReference type="PANTHER" id="PTHR30427:SF1">
    <property type="entry name" value="TRANSCRIPTIONAL ACTIVATOR PROTEIN LYSR"/>
    <property type="match status" value="1"/>
</dbReference>
<dbReference type="InterPro" id="IPR036388">
    <property type="entry name" value="WH-like_DNA-bd_sf"/>
</dbReference>
<evidence type="ECO:0000259" key="5">
    <source>
        <dbReference type="PROSITE" id="PS50931"/>
    </source>
</evidence>
<accession>A0ABY7HT98</accession>
<organism evidence="6 7">
    <name type="scientific">Rouxiella chamberiensis</name>
    <dbReference type="NCBI Taxonomy" id="1513468"/>
    <lineage>
        <taxon>Bacteria</taxon>
        <taxon>Pseudomonadati</taxon>
        <taxon>Pseudomonadota</taxon>
        <taxon>Gammaproteobacteria</taxon>
        <taxon>Enterobacterales</taxon>
        <taxon>Yersiniaceae</taxon>
        <taxon>Rouxiella</taxon>
    </lineage>
</organism>
<keyword evidence="4" id="KW-0804">Transcription</keyword>
<dbReference type="Proteomes" id="UP001164712">
    <property type="component" value="Chromosome"/>
</dbReference>
<protein>
    <submittedName>
        <fullName evidence="6">LysR substrate-binding domain-containing protein</fullName>
    </submittedName>
</protein>
<evidence type="ECO:0000313" key="7">
    <source>
        <dbReference type="Proteomes" id="UP001164712"/>
    </source>
</evidence>
<dbReference type="PANTHER" id="PTHR30427">
    <property type="entry name" value="TRANSCRIPTIONAL ACTIVATOR PROTEIN LYSR"/>
    <property type="match status" value="1"/>
</dbReference>
<sequence>MSKLSAKQMDAFVAVMTHGSITAAAHHMNVSQPAISRMLERFEQEAGFVAFERRKGKLNPTPEAGMFFNEVTRVYRGLNYLNEIAKEIGESRRGYLRIGVFPAFSEGWIAQRVGRYIVGRKHLQTSVIPMASDNIADAVSRQSIDIGISLRHTTREGLVCEEIAGGELVCILPKGHRLRDHDFIKPENVYGEDFITMVSSDIDYKLIDETFATRGISRRICAESTWASTICHMVSQNIGMAIMMRDTAEEYAHLGYHIVPFEHQTRYRVYLVSSSERPLSAVAKGFRDILMADFERAVS</sequence>
<reference evidence="6" key="1">
    <citation type="submission" date="2022-12" db="EMBL/GenBank/DDBJ databases">
        <title>Complete genome sequence of an Australian strain of Rouxiella badensis DAR84756 and resolution of the R. badensis DSM100043 and R. chamberiensis DSM28324 genomes.</title>
        <authorList>
            <person name="Paul S."/>
            <person name="Anderson P.J."/>
            <person name="Maynard G."/>
            <person name="Dyall-Smith M."/>
            <person name="Kudinha T."/>
        </authorList>
    </citation>
    <scope>NUCLEOTIDE SEQUENCE</scope>
    <source>
        <strain evidence="6">DSM 28324</strain>
    </source>
</reference>
<feature type="domain" description="HTH lysR-type" evidence="5">
    <location>
        <begin position="4"/>
        <end position="61"/>
    </location>
</feature>
<dbReference type="EMBL" id="CP114058">
    <property type="protein sequence ID" value="WAT02453.1"/>
    <property type="molecule type" value="Genomic_DNA"/>
</dbReference>
<evidence type="ECO:0000313" key="6">
    <source>
        <dbReference type="EMBL" id="WAT02453.1"/>
    </source>
</evidence>
<keyword evidence="3" id="KW-0238">DNA-binding</keyword>
<dbReference type="InterPro" id="IPR000847">
    <property type="entry name" value="LysR_HTH_N"/>
</dbReference>
<evidence type="ECO:0000256" key="2">
    <source>
        <dbReference type="ARBA" id="ARBA00023015"/>
    </source>
</evidence>
<evidence type="ECO:0000256" key="4">
    <source>
        <dbReference type="ARBA" id="ARBA00023163"/>
    </source>
</evidence>
<name>A0ABY7HT98_9GAMM</name>
<dbReference type="Pfam" id="PF03466">
    <property type="entry name" value="LysR_substrate"/>
    <property type="match status" value="1"/>
</dbReference>
<dbReference type="Pfam" id="PF00126">
    <property type="entry name" value="HTH_1"/>
    <property type="match status" value="1"/>
</dbReference>
<gene>
    <name evidence="6" type="ORF">O1V66_07600</name>
</gene>
<dbReference type="PROSITE" id="PS50931">
    <property type="entry name" value="HTH_LYSR"/>
    <property type="match status" value="1"/>
</dbReference>
<dbReference type="InterPro" id="IPR036390">
    <property type="entry name" value="WH_DNA-bd_sf"/>
</dbReference>
<dbReference type="SUPFAM" id="SSF46785">
    <property type="entry name" value="Winged helix' DNA-binding domain"/>
    <property type="match status" value="1"/>
</dbReference>
<keyword evidence="7" id="KW-1185">Reference proteome</keyword>
<dbReference type="Gene3D" id="1.10.10.10">
    <property type="entry name" value="Winged helix-like DNA-binding domain superfamily/Winged helix DNA-binding domain"/>
    <property type="match status" value="1"/>
</dbReference>
<proteinExistence type="inferred from homology"/>
<dbReference type="Gene3D" id="3.40.190.290">
    <property type="match status" value="1"/>
</dbReference>
<dbReference type="PRINTS" id="PR00039">
    <property type="entry name" value="HTHLYSR"/>
</dbReference>
<dbReference type="SUPFAM" id="SSF53850">
    <property type="entry name" value="Periplasmic binding protein-like II"/>
    <property type="match status" value="1"/>
</dbReference>
<evidence type="ECO:0000256" key="3">
    <source>
        <dbReference type="ARBA" id="ARBA00023125"/>
    </source>
</evidence>
<dbReference type="RefSeq" id="WP_045047763.1">
    <property type="nucleotide sequence ID" value="NZ_CP114058.1"/>
</dbReference>
<comment type="similarity">
    <text evidence="1">Belongs to the LysR transcriptional regulatory family.</text>
</comment>
<keyword evidence="2" id="KW-0805">Transcription regulation</keyword>
<dbReference type="InterPro" id="IPR005119">
    <property type="entry name" value="LysR_subst-bd"/>
</dbReference>
<evidence type="ECO:0000256" key="1">
    <source>
        <dbReference type="ARBA" id="ARBA00009437"/>
    </source>
</evidence>